<gene>
    <name evidence="1" type="ORF">XIS1_1150001</name>
</gene>
<accession>A0A1N6MRI3</accession>
<evidence type="ECO:0000313" key="1">
    <source>
        <dbReference type="EMBL" id="SIP71384.1"/>
    </source>
</evidence>
<proteinExistence type="predicted"/>
<evidence type="ECO:0000313" key="2">
    <source>
        <dbReference type="Proteomes" id="UP000196435"/>
    </source>
</evidence>
<dbReference type="Proteomes" id="UP000196435">
    <property type="component" value="Unassembled WGS sequence"/>
</dbReference>
<name>A0A1N6MRI3_9GAMM</name>
<organism evidence="1 2">
    <name type="scientific">Xenorhabdus innexi</name>
    <dbReference type="NCBI Taxonomy" id="290109"/>
    <lineage>
        <taxon>Bacteria</taxon>
        <taxon>Pseudomonadati</taxon>
        <taxon>Pseudomonadota</taxon>
        <taxon>Gammaproteobacteria</taxon>
        <taxon>Enterobacterales</taxon>
        <taxon>Morganellaceae</taxon>
        <taxon>Xenorhabdus</taxon>
    </lineage>
</organism>
<sequence length="61" mass="7218">MILVDLRYRGDYTPASRKLMQSYAYSGDIVNFGIVLKNKNNWPSNLDMNRFTMRVSYYESN</sequence>
<dbReference type="AlphaFoldDB" id="A0A1N6MRI3"/>
<reference evidence="2" key="1">
    <citation type="submission" date="2016-12" db="EMBL/GenBank/DDBJ databases">
        <authorList>
            <person name="Gaudriault S."/>
        </authorList>
    </citation>
    <scope>NUCLEOTIDE SEQUENCE [LARGE SCALE GENOMIC DNA]</scope>
    <source>
        <strain evidence="2">HGB1681 (deposited as PTA-6826 in the American Type Culture Collection)</strain>
    </source>
</reference>
<dbReference type="EMBL" id="FTLG01000019">
    <property type="protein sequence ID" value="SIP71384.1"/>
    <property type="molecule type" value="Genomic_DNA"/>
</dbReference>
<protein>
    <submittedName>
        <fullName evidence="1">Uncharacterized protein</fullName>
    </submittedName>
</protein>